<dbReference type="Proteomes" id="UP000255165">
    <property type="component" value="Unassembled WGS sequence"/>
</dbReference>
<dbReference type="InterPro" id="IPR011335">
    <property type="entry name" value="Restrct_endonuc-II-like"/>
</dbReference>
<keyword evidence="4 6" id="KW-0378">Hydrolase</keyword>
<dbReference type="NCBIfam" id="TIGR00632">
    <property type="entry name" value="vsr"/>
    <property type="match status" value="1"/>
</dbReference>
<dbReference type="GO" id="GO:0016787">
    <property type="term" value="F:hydrolase activity"/>
    <property type="evidence" value="ECO:0007669"/>
    <property type="project" value="UniProtKB-KW"/>
</dbReference>
<reference evidence="8" key="1">
    <citation type="submission" date="2018-06" db="EMBL/GenBank/DDBJ databases">
        <authorList>
            <person name="Feng T."/>
            <person name="Jeon C.O."/>
        </authorList>
    </citation>
    <scope>NUCLEOTIDE SEQUENCE [LARGE SCALE GENOMIC DNA]</scope>
    <source>
        <strain evidence="8">S23</strain>
    </source>
</reference>
<keyword evidence="1 6" id="KW-0540">Nuclease</keyword>
<dbReference type="PIRSF" id="PIRSF018267">
    <property type="entry name" value="VSR_endonuc"/>
    <property type="match status" value="1"/>
</dbReference>
<dbReference type="Gene3D" id="3.40.960.10">
    <property type="entry name" value="VSR Endonuclease"/>
    <property type="match status" value="1"/>
</dbReference>
<comment type="caution">
    <text evidence="7">The sequence shown here is derived from an EMBL/GenBank/DDBJ whole genome shotgun (WGS) entry which is preliminary data.</text>
</comment>
<evidence type="ECO:0000256" key="1">
    <source>
        <dbReference type="ARBA" id="ARBA00022722"/>
    </source>
</evidence>
<dbReference type="SUPFAM" id="SSF52980">
    <property type="entry name" value="Restriction endonuclease-like"/>
    <property type="match status" value="1"/>
</dbReference>
<sequence length="148" mass="17426">MVDITDVATRSRMMSGIRGKNTKPELVVRKALHRLGLRYRLHVRRLAGAPDLVFPRYRAVVFVHGCFWHQHNCPLFKMPSSRTEFWQEKLDRNRERDREHMAKLLQDGWRVAVVWECTLRTAIKSNDEGLFERLAEWIKGRASASLEL</sequence>
<evidence type="ECO:0000256" key="3">
    <source>
        <dbReference type="ARBA" id="ARBA00022763"/>
    </source>
</evidence>
<proteinExistence type="inferred from homology"/>
<dbReference type="GO" id="GO:0004519">
    <property type="term" value="F:endonuclease activity"/>
    <property type="evidence" value="ECO:0007669"/>
    <property type="project" value="UniProtKB-KW"/>
</dbReference>
<protein>
    <recommendedName>
        <fullName evidence="6">Very short patch repair endonuclease</fullName>
        <ecNumber evidence="6">3.1.-.-</ecNumber>
    </recommendedName>
</protein>
<gene>
    <name evidence="7" type="ORF">DN412_16980</name>
</gene>
<keyword evidence="2 6" id="KW-0255">Endonuclease</keyword>
<keyword evidence="8" id="KW-1185">Reference proteome</keyword>
<dbReference type="EMBL" id="QKWJ01000019">
    <property type="protein sequence ID" value="RDK09135.1"/>
    <property type="molecule type" value="Genomic_DNA"/>
</dbReference>
<dbReference type="GO" id="GO:0006298">
    <property type="term" value="P:mismatch repair"/>
    <property type="evidence" value="ECO:0007669"/>
    <property type="project" value="UniProtKB-UniRule"/>
</dbReference>
<dbReference type="CDD" id="cd00221">
    <property type="entry name" value="Vsr"/>
    <property type="match status" value="1"/>
</dbReference>
<evidence type="ECO:0000256" key="4">
    <source>
        <dbReference type="ARBA" id="ARBA00022801"/>
    </source>
</evidence>
<evidence type="ECO:0000256" key="2">
    <source>
        <dbReference type="ARBA" id="ARBA00022759"/>
    </source>
</evidence>
<dbReference type="Pfam" id="PF03852">
    <property type="entry name" value="Vsr"/>
    <property type="match status" value="1"/>
</dbReference>
<accession>A0A370NU55</accession>
<dbReference type="InterPro" id="IPR004603">
    <property type="entry name" value="DNA_mismatch_endonuc_vsr"/>
</dbReference>
<keyword evidence="5 6" id="KW-0234">DNA repair</keyword>
<comment type="function">
    <text evidence="6">May nick specific sequences that contain T:G mispairs resulting from m5C-deamination.</text>
</comment>
<comment type="similarity">
    <text evidence="6">Belongs to the vsr family.</text>
</comment>
<evidence type="ECO:0000313" key="8">
    <source>
        <dbReference type="Proteomes" id="UP000255165"/>
    </source>
</evidence>
<evidence type="ECO:0000256" key="6">
    <source>
        <dbReference type="PIRNR" id="PIRNR018267"/>
    </source>
</evidence>
<evidence type="ECO:0000256" key="5">
    <source>
        <dbReference type="ARBA" id="ARBA00023204"/>
    </source>
</evidence>
<evidence type="ECO:0000313" key="7">
    <source>
        <dbReference type="EMBL" id="RDK09135.1"/>
    </source>
</evidence>
<dbReference type="AlphaFoldDB" id="A0A370NU55"/>
<dbReference type="RefSeq" id="WP_115212698.1">
    <property type="nucleotide sequence ID" value="NZ_QKWJ01000019.1"/>
</dbReference>
<organism evidence="7 8">
    <name type="scientific">Cupriavidus lacunae</name>
    <dbReference type="NCBI Taxonomy" id="2666307"/>
    <lineage>
        <taxon>Bacteria</taxon>
        <taxon>Pseudomonadati</taxon>
        <taxon>Pseudomonadota</taxon>
        <taxon>Betaproteobacteria</taxon>
        <taxon>Burkholderiales</taxon>
        <taxon>Burkholderiaceae</taxon>
        <taxon>Cupriavidus</taxon>
    </lineage>
</organism>
<name>A0A370NU55_9BURK</name>
<keyword evidence="3 6" id="KW-0227">DNA damage</keyword>
<dbReference type="EC" id="3.1.-.-" evidence="6"/>